<gene>
    <name evidence="5" type="ORF">OEV98_16015</name>
</gene>
<keyword evidence="3 5" id="KW-0067">ATP-binding</keyword>
<evidence type="ECO:0000313" key="5">
    <source>
        <dbReference type="EMBL" id="MCU9615041.1"/>
    </source>
</evidence>
<dbReference type="GO" id="GO:0005524">
    <property type="term" value="F:ATP binding"/>
    <property type="evidence" value="ECO:0007669"/>
    <property type="project" value="UniProtKB-KW"/>
</dbReference>
<dbReference type="EMBL" id="JAOUSF010000006">
    <property type="protein sequence ID" value="MCU9615041.1"/>
    <property type="molecule type" value="Genomic_DNA"/>
</dbReference>
<dbReference type="GO" id="GO:0016020">
    <property type="term" value="C:membrane"/>
    <property type="evidence" value="ECO:0007669"/>
    <property type="project" value="InterPro"/>
</dbReference>
<organism evidence="5 6">
    <name type="scientific">Perspicuibacillus lycopersici</name>
    <dbReference type="NCBI Taxonomy" id="1325689"/>
    <lineage>
        <taxon>Bacteria</taxon>
        <taxon>Bacillati</taxon>
        <taxon>Bacillota</taxon>
        <taxon>Bacilli</taxon>
        <taxon>Bacillales</taxon>
        <taxon>Bacillaceae</taxon>
        <taxon>Perspicuibacillus</taxon>
    </lineage>
</organism>
<dbReference type="RefSeq" id="WP_263074360.1">
    <property type="nucleotide sequence ID" value="NZ_JAOUSF010000006.1"/>
</dbReference>
<accession>A0AAE3LPJ7</accession>
<dbReference type="InterPro" id="IPR005670">
    <property type="entry name" value="PstB-like"/>
</dbReference>
<evidence type="ECO:0000256" key="3">
    <source>
        <dbReference type="ARBA" id="ARBA00022840"/>
    </source>
</evidence>
<dbReference type="GO" id="GO:0005315">
    <property type="term" value="F:phosphate transmembrane transporter activity"/>
    <property type="evidence" value="ECO:0007669"/>
    <property type="project" value="InterPro"/>
</dbReference>
<dbReference type="InterPro" id="IPR027417">
    <property type="entry name" value="P-loop_NTPase"/>
</dbReference>
<dbReference type="AlphaFoldDB" id="A0AAE3LPJ7"/>
<dbReference type="SMART" id="SM00382">
    <property type="entry name" value="AAA"/>
    <property type="match status" value="1"/>
</dbReference>
<protein>
    <submittedName>
        <fullName evidence="5">Phosphate ABC transporter ATP-binding protein</fullName>
    </submittedName>
</protein>
<dbReference type="GO" id="GO:0016887">
    <property type="term" value="F:ATP hydrolysis activity"/>
    <property type="evidence" value="ECO:0007669"/>
    <property type="project" value="InterPro"/>
</dbReference>
<dbReference type="PANTHER" id="PTHR43423:SF1">
    <property type="entry name" value="ABC TRANSPORTER I FAMILY MEMBER 17"/>
    <property type="match status" value="1"/>
</dbReference>
<reference evidence="5" key="1">
    <citation type="submission" date="2022-10" db="EMBL/GenBank/DDBJ databases">
        <title>Description of Fervidibacillus gen. nov. in the family Fervidibacillaceae fam. nov. with two species, Fervidibacillus albus sp. nov., and Fervidibacillus halotolerans sp. nov., isolated from tidal flat sediments.</title>
        <authorList>
            <person name="Kwon K.K."/>
            <person name="Yang S.-H."/>
        </authorList>
    </citation>
    <scope>NUCLEOTIDE SEQUENCE</scope>
    <source>
        <strain evidence="5">JCM 19140</strain>
    </source>
</reference>
<dbReference type="InterPro" id="IPR003593">
    <property type="entry name" value="AAA+_ATPase"/>
</dbReference>
<dbReference type="InterPro" id="IPR003439">
    <property type="entry name" value="ABC_transporter-like_ATP-bd"/>
</dbReference>
<dbReference type="SUPFAM" id="SSF52540">
    <property type="entry name" value="P-loop containing nucleoside triphosphate hydrolases"/>
    <property type="match status" value="1"/>
</dbReference>
<sequence length="242" mass="27006">MDNHDAAIQFIDVNYSVEDTSILKNLTGIFPKAKITTIVGPSGAGKSTLFRLCNCLRSPNSGEIYINGKRISDYDPITLRKMIGLALQNAPMISGTVWNNLELPLKLQGKQLIEEEAKRLLLLVGLEEKFLFHKVGDLSGGQRQKVSIARTLVNRPKVLLLDEITSSLDRVSQHEIEELIVKINKEFSTTVIWITHNLQQAINVSDYTWVLMNGELVEAGDASILTSPTNERVQQFVKGESF</sequence>
<proteinExistence type="predicted"/>
<dbReference type="PANTHER" id="PTHR43423">
    <property type="entry name" value="ABC TRANSPORTER I FAMILY MEMBER 17"/>
    <property type="match status" value="1"/>
</dbReference>
<dbReference type="GO" id="GO:0035435">
    <property type="term" value="P:phosphate ion transmembrane transport"/>
    <property type="evidence" value="ECO:0007669"/>
    <property type="project" value="InterPro"/>
</dbReference>
<feature type="domain" description="ABC transporter" evidence="4">
    <location>
        <begin position="8"/>
        <end position="238"/>
    </location>
</feature>
<dbReference type="Gene3D" id="3.40.50.300">
    <property type="entry name" value="P-loop containing nucleotide triphosphate hydrolases"/>
    <property type="match status" value="1"/>
</dbReference>
<evidence type="ECO:0000313" key="6">
    <source>
        <dbReference type="Proteomes" id="UP001209318"/>
    </source>
</evidence>
<dbReference type="InterPro" id="IPR017871">
    <property type="entry name" value="ABC_transporter-like_CS"/>
</dbReference>
<dbReference type="Proteomes" id="UP001209318">
    <property type="component" value="Unassembled WGS sequence"/>
</dbReference>
<dbReference type="PROSITE" id="PS00211">
    <property type="entry name" value="ABC_TRANSPORTER_1"/>
    <property type="match status" value="1"/>
</dbReference>
<dbReference type="Pfam" id="PF00005">
    <property type="entry name" value="ABC_tran"/>
    <property type="match status" value="1"/>
</dbReference>
<dbReference type="CDD" id="cd03260">
    <property type="entry name" value="ABC_PstB_phosphate_transporter"/>
    <property type="match status" value="1"/>
</dbReference>
<keyword evidence="6" id="KW-1185">Reference proteome</keyword>
<evidence type="ECO:0000259" key="4">
    <source>
        <dbReference type="PROSITE" id="PS50893"/>
    </source>
</evidence>
<keyword evidence="1" id="KW-0813">Transport</keyword>
<keyword evidence="2" id="KW-0547">Nucleotide-binding</keyword>
<evidence type="ECO:0000256" key="2">
    <source>
        <dbReference type="ARBA" id="ARBA00022741"/>
    </source>
</evidence>
<dbReference type="PROSITE" id="PS50893">
    <property type="entry name" value="ABC_TRANSPORTER_2"/>
    <property type="match status" value="1"/>
</dbReference>
<comment type="caution">
    <text evidence="5">The sequence shown here is derived from an EMBL/GenBank/DDBJ whole genome shotgun (WGS) entry which is preliminary data.</text>
</comment>
<evidence type="ECO:0000256" key="1">
    <source>
        <dbReference type="ARBA" id="ARBA00022448"/>
    </source>
</evidence>
<name>A0AAE3LPJ7_9BACI</name>